<dbReference type="Proteomes" id="UP001499974">
    <property type="component" value="Unassembled WGS sequence"/>
</dbReference>
<proteinExistence type="predicted"/>
<accession>A0ABP8Y4R2</accession>
<feature type="region of interest" description="Disordered" evidence="1">
    <location>
        <begin position="43"/>
        <end position="72"/>
    </location>
</feature>
<comment type="caution">
    <text evidence="2">The sequence shown here is derived from an EMBL/GenBank/DDBJ whole genome shotgun (WGS) entry which is preliminary data.</text>
</comment>
<evidence type="ECO:0000313" key="3">
    <source>
        <dbReference type="Proteomes" id="UP001499974"/>
    </source>
</evidence>
<name>A0ABP8Y4R2_9ACTN</name>
<dbReference type="EMBL" id="BAABKM010000005">
    <property type="protein sequence ID" value="GAA4721184.1"/>
    <property type="molecule type" value="Genomic_DNA"/>
</dbReference>
<evidence type="ECO:0000256" key="1">
    <source>
        <dbReference type="SAM" id="MobiDB-lite"/>
    </source>
</evidence>
<sequence length="95" mass="9656">MLLSGAAARGSWSGVSLNSDPQPEGYSYVNLAVVTTVGTGGTQIVATRPRPTGLSGESRTTRRSTPACRAGFTGQPVKPALPYGFVVGCPGTLTS</sequence>
<protein>
    <submittedName>
        <fullName evidence="2">Uncharacterized protein</fullName>
    </submittedName>
</protein>
<reference evidence="3" key="1">
    <citation type="journal article" date="2019" name="Int. J. Syst. Evol. Microbiol.">
        <title>The Global Catalogue of Microorganisms (GCM) 10K type strain sequencing project: providing services to taxonomists for standard genome sequencing and annotation.</title>
        <authorList>
            <consortium name="The Broad Institute Genomics Platform"/>
            <consortium name="The Broad Institute Genome Sequencing Center for Infectious Disease"/>
            <person name="Wu L."/>
            <person name="Ma J."/>
        </authorList>
    </citation>
    <scope>NUCLEOTIDE SEQUENCE [LARGE SCALE GENOMIC DNA]</scope>
    <source>
        <strain evidence="3">JCM 18531</strain>
    </source>
</reference>
<evidence type="ECO:0000313" key="2">
    <source>
        <dbReference type="EMBL" id="GAA4721184.1"/>
    </source>
</evidence>
<organism evidence="2 3">
    <name type="scientific">Nocardioides conyzicola</name>
    <dbReference type="NCBI Taxonomy" id="1651781"/>
    <lineage>
        <taxon>Bacteria</taxon>
        <taxon>Bacillati</taxon>
        <taxon>Actinomycetota</taxon>
        <taxon>Actinomycetes</taxon>
        <taxon>Propionibacteriales</taxon>
        <taxon>Nocardioidaceae</taxon>
        <taxon>Nocardioides</taxon>
    </lineage>
</organism>
<feature type="region of interest" description="Disordered" evidence="1">
    <location>
        <begin position="1"/>
        <end position="22"/>
    </location>
</feature>
<gene>
    <name evidence="2" type="ORF">GCM10023349_46930</name>
</gene>
<keyword evidence="3" id="KW-1185">Reference proteome</keyword>